<evidence type="ECO:0000313" key="3">
    <source>
        <dbReference type="Proteomes" id="UP001347796"/>
    </source>
</evidence>
<feature type="transmembrane region" description="Helical" evidence="1">
    <location>
        <begin position="15"/>
        <end position="37"/>
    </location>
</feature>
<protein>
    <submittedName>
        <fullName evidence="2">Uncharacterized protein</fullName>
    </submittedName>
</protein>
<dbReference type="SUPFAM" id="SSF57603">
    <property type="entry name" value="FnI-like domain"/>
    <property type="match status" value="1"/>
</dbReference>
<evidence type="ECO:0000313" key="2">
    <source>
        <dbReference type="EMBL" id="KAK6172736.1"/>
    </source>
</evidence>
<keyword evidence="1" id="KW-0812">Transmembrane</keyword>
<accession>A0AAN8PIR3</accession>
<dbReference type="Proteomes" id="UP001347796">
    <property type="component" value="Unassembled WGS sequence"/>
</dbReference>
<sequence length="101" mass="11191">MSVCPIDDTDCKEQLLVIMQVLPLALCFIALVSSASIRSDGVGSLQPGKRLVERSREQCFMNGKAYYPGDKVDDDNCDRGCVCVTRMRQAMIMCTRHDCPA</sequence>
<gene>
    <name evidence="2" type="ORF">SNE40_016337</name>
</gene>
<keyword evidence="1" id="KW-0472">Membrane</keyword>
<keyword evidence="1" id="KW-1133">Transmembrane helix</keyword>
<proteinExistence type="predicted"/>
<comment type="caution">
    <text evidence="2">The sequence shown here is derived from an EMBL/GenBank/DDBJ whole genome shotgun (WGS) entry which is preliminary data.</text>
</comment>
<name>A0AAN8PIR3_PATCE</name>
<reference evidence="2 3" key="1">
    <citation type="submission" date="2024-01" db="EMBL/GenBank/DDBJ databases">
        <title>The genome of the rayed Mediterranean limpet Patella caerulea (Linnaeus, 1758).</title>
        <authorList>
            <person name="Anh-Thu Weber A."/>
            <person name="Halstead-Nussloch G."/>
        </authorList>
    </citation>
    <scope>NUCLEOTIDE SEQUENCE [LARGE SCALE GENOMIC DNA]</scope>
    <source>
        <strain evidence="2">AATW-2023a</strain>
        <tissue evidence="2">Whole specimen</tissue>
    </source>
</reference>
<dbReference type="EMBL" id="JAZGQO010000011">
    <property type="protein sequence ID" value="KAK6172736.1"/>
    <property type="molecule type" value="Genomic_DNA"/>
</dbReference>
<dbReference type="AlphaFoldDB" id="A0AAN8PIR3"/>
<evidence type="ECO:0000256" key="1">
    <source>
        <dbReference type="SAM" id="Phobius"/>
    </source>
</evidence>
<keyword evidence="3" id="KW-1185">Reference proteome</keyword>
<organism evidence="2 3">
    <name type="scientific">Patella caerulea</name>
    <name type="common">Rayed Mediterranean limpet</name>
    <dbReference type="NCBI Taxonomy" id="87958"/>
    <lineage>
        <taxon>Eukaryota</taxon>
        <taxon>Metazoa</taxon>
        <taxon>Spiralia</taxon>
        <taxon>Lophotrochozoa</taxon>
        <taxon>Mollusca</taxon>
        <taxon>Gastropoda</taxon>
        <taxon>Patellogastropoda</taxon>
        <taxon>Patelloidea</taxon>
        <taxon>Patellidae</taxon>
        <taxon>Patella</taxon>
    </lineage>
</organism>